<evidence type="ECO:0000256" key="2">
    <source>
        <dbReference type="SAM" id="MobiDB-lite"/>
    </source>
</evidence>
<dbReference type="SUPFAM" id="SSF50156">
    <property type="entry name" value="PDZ domain-like"/>
    <property type="match status" value="1"/>
</dbReference>
<keyword evidence="1" id="KW-0175">Coiled coil</keyword>
<protein>
    <recommendedName>
        <fullName evidence="3">PDZ domain-containing protein</fullName>
    </recommendedName>
</protein>
<dbReference type="Gene3D" id="2.30.42.10">
    <property type="match status" value="1"/>
</dbReference>
<feature type="compositionally biased region" description="Low complexity" evidence="2">
    <location>
        <begin position="161"/>
        <end position="206"/>
    </location>
</feature>
<feature type="compositionally biased region" description="Low complexity" evidence="2">
    <location>
        <begin position="548"/>
        <end position="578"/>
    </location>
</feature>
<dbReference type="InterPro" id="IPR036034">
    <property type="entry name" value="PDZ_sf"/>
</dbReference>
<comment type="caution">
    <text evidence="4">The sequence shown here is derived from an EMBL/GenBank/DDBJ whole genome shotgun (WGS) entry which is preliminary data.</text>
</comment>
<evidence type="ECO:0000256" key="1">
    <source>
        <dbReference type="SAM" id="Coils"/>
    </source>
</evidence>
<feature type="region of interest" description="Disordered" evidence="2">
    <location>
        <begin position="161"/>
        <end position="219"/>
    </location>
</feature>
<accession>A0ABN9WNX4</accession>
<evidence type="ECO:0000259" key="3">
    <source>
        <dbReference type="PROSITE" id="PS50106"/>
    </source>
</evidence>
<feature type="region of interest" description="Disordered" evidence="2">
    <location>
        <begin position="548"/>
        <end position="586"/>
    </location>
</feature>
<feature type="coiled-coil region" evidence="1">
    <location>
        <begin position="18"/>
        <end position="45"/>
    </location>
</feature>
<name>A0ABN9WNX4_9DINO</name>
<proteinExistence type="predicted"/>
<feature type="domain" description="PDZ" evidence="3">
    <location>
        <begin position="273"/>
        <end position="340"/>
    </location>
</feature>
<evidence type="ECO:0000313" key="5">
    <source>
        <dbReference type="Proteomes" id="UP001189429"/>
    </source>
</evidence>
<dbReference type="Proteomes" id="UP001189429">
    <property type="component" value="Unassembled WGS sequence"/>
</dbReference>
<dbReference type="InterPro" id="IPR001478">
    <property type="entry name" value="PDZ"/>
</dbReference>
<gene>
    <name evidence="4" type="ORF">PCOR1329_LOCUS69147</name>
</gene>
<organism evidence="4 5">
    <name type="scientific">Prorocentrum cordatum</name>
    <dbReference type="NCBI Taxonomy" id="2364126"/>
    <lineage>
        <taxon>Eukaryota</taxon>
        <taxon>Sar</taxon>
        <taxon>Alveolata</taxon>
        <taxon>Dinophyceae</taxon>
        <taxon>Prorocentrales</taxon>
        <taxon>Prorocentraceae</taxon>
        <taxon>Prorocentrum</taxon>
    </lineage>
</organism>
<reference evidence="4" key="1">
    <citation type="submission" date="2023-10" db="EMBL/GenBank/DDBJ databases">
        <authorList>
            <person name="Chen Y."/>
            <person name="Shah S."/>
            <person name="Dougan E. K."/>
            <person name="Thang M."/>
            <person name="Chan C."/>
        </authorList>
    </citation>
    <scope>NUCLEOTIDE SEQUENCE [LARGE SCALE GENOMIC DNA]</scope>
</reference>
<dbReference type="EMBL" id="CAUYUJ010019059">
    <property type="protein sequence ID" value="CAK0888336.1"/>
    <property type="molecule type" value="Genomic_DNA"/>
</dbReference>
<evidence type="ECO:0000313" key="4">
    <source>
        <dbReference type="EMBL" id="CAK0888336.1"/>
    </source>
</evidence>
<feature type="region of interest" description="Disordered" evidence="2">
    <location>
        <begin position="374"/>
        <end position="421"/>
    </location>
</feature>
<sequence>MQAPSGAPFPAPPGLDPKADIDAKAAAAQTAAANLEEKLTQLGLNAPETSEFIEEIKAVIDNHVAGRAHELRAWGTQMMGQMSRKMKEKTASLTEEVALCREKQARLEAENEQLKEVLQHLAGRFQMLGAMINSKVMTDPLVSAAASMAAESAAGAAAVAVPSPGPQAHVAAAASSPERADAAPVAAAGPDQAAGTAAVPDAAPAASRRDPKMADIPPFPFPGPVAGTVPLSLAEALCSQAPLQQRTQLSLATSLSPTAAPGPEVAPTPGQFTFTLRKADGADLGLDVSHSHKDKALRIEGVRPEGAVEAWNRQCHGGVAAEKVVREGDKIVSVNSVSHDPDRMLQECKEKQLLKLTIVRGERVPKAMRAEASVFVPQGAEPPLSPERAAEKGEGEAESTAASSLQASPETAKPEALSERVLGPRAFDKKLGMEQSRSDALCSQKPAAMDAAVQGSGGPLTERSVRAARVEREVSPCIPTSSALGGAPSARVNEINETTGWVWDTSTCLSVAAGETVQVLAVEDGWAYGRASLGAGWLPLAALRCAPGPAARQPGRPAAQASRRGAEPAAPDRAAGDAPEQRRHAPKPGRVLLARGSAAGPPPEWVWDPSGYLLPSAGDEVEVLVVEDGWAYCHSHGQHGWLHPDDLCGGEDGPAAEPGAADAPRLRAPPLRRADEQHTGLTKAEFAELLRMTA</sequence>
<feature type="coiled-coil region" evidence="1">
    <location>
        <begin position="97"/>
        <end position="124"/>
    </location>
</feature>
<keyword evidence="5" id="KW-1185">Reference proteome</keyword>
<dbReference type="PROSITE" id="PS50106">
    <property type="entry name" value="PDZ"/>
    <property type="match status" value="1"/>
</dbReference>